<dbReference type="GO" id="GO:0031125">
    <property type="term" value="P:rRNA 3'-end processing"/>
    <property type="evidence" value="ECO:0007669"/>
    <property type="project" value="UniProtKB-ARBA"/>
</dbReference>
<keyword evidence="11" id="KW-1185">Reference proteome</keyword>
<dbReference type="PROSITE" id="PS01277">
    <property type="entry name" value="RIBONUCLEASE_PH"/>
    <property type="match status" value="1"/>
</dbReference>
<dbReference type="Proteomes" id="UP000273119">
    <property type="component" value="Unassembled WGS sequence"/>
</dbReference>
<evidence type="ECO:0000256" key="3">
    <source>
        <dbReference type="ARBA" id="ARBA00022555"/>
    </source>
</evidence>
<evidence type="ECO:0000256" key="4">
    <source>
        <dbReference type="ARBA" id="ARBA00022694"/>
    </source>
</evidence>
<dbReference type="InterPro" id="IPR015847">
    <property type="entry name" value="ExoRNase_PH_dom2"/>
</dbReference>
<reference evidence="10 11" key="1">
    <citation type="submission" date="2018-07" db="EMBL/GenBank/DDBJ databases">
        <title>Arthrobacter sp. nov., isolated from raw cow's milk with high bacterial count.</title>
        <authorList>
            <person name="Hahne J."/>
            <person name="Isele D."/>
            <person name="Lipski A."/>
        </authorList>
    </citation>
    <scope>NUCLEOTIDE SEQUENCE [LARGE SCALE GENOMIC DNA]</scope>
    <source>
        <strain evidence="10 11">JZ R-183</strain>
    </source>
</reference>
<dbReference type="InterPro" id="IPR001247">
    <property type="entry name" value="ExoRNase_PH_dom1"/>
</dbReference>
<dbReference type="PANTHER" id="PTHR11953:SF0">
    <property type="entry name" value="EXOSOME COMPLEX COMPONENT RRP41"/>
    <property type="match status" value="1"/>
</dbReference>
<evidence type="ECO:0000256" key="6">
    <source>
        <dbReference type="ARBA" id="ARBA00022884"/>
    </source>
</evidence>
<evidence type="ECO:0000259" key="8">
    <source>
        <dbReference type="Pfam" id="PF01138"/>
    </source>
</evidence>
<keyword evidence="4 7" id="KW-0819">tRNA processing</keyword>
<dbReference type="GO" id="GO:0000049">
    <property type="term" value="F:tRNA binding"/>
    <property type="evidence" value="ECO:0007669"/>
    <property type="project" value="UniProtKB-UniRule"/>
</dbReference>
<comment type="subunit">
    <text evidence="7">Homohexameric ring arranged as a trimer of dimers.</text>
</comment>
<dbReference type="InterPro" id="IPR002381">
    <property type="entry name" value="RNase_PH_bac-type"/>
</dbReference>
<comment type="function">
    <text evidence="7">Phosphorolytic 3'-5' exoribonuclease that plays an important role in tRNA 3'-end maturation. Removes nucleotide residues following the 3'-CCA terminus of tRNAs; can also add nucleotides to the ends of RNA molecules by using nucleoside diphosphates as substrates, but this may not be physiologically important. Probably plays a role in initiation of 16S rRNA degradation (leading to ribosome degradation) during starvation.</text>
</comment>
<dbReference type="SUPFAM" id="SSF54211">
    <property type="entry name" value="Ribosomal protein S5 domain 2-like"/>
    <property type="match status" value="1"/>
</dbReference>
<keyword evidence="2 7" id="KW-0698">rRNA processing</keyword>
<name>A0A496PN69_9MICC</name>
<proteinExistence type="inferred from homology"/>
<dbReference type="InterPro" id="IPR027408">
    <property type="entry name" value="PNPase/RNase_PH_dom_sf"/>
</dbReference>
<evidence type="ECO:0000313" key="10">
    <source>
        <dbReference type="EMBL" id="RKW71884.1"/>
    </source>
</evidence>
<comment type="similarity">
    <text evidence="1 7">Belongs to the RNase PH family.</text>
</comment>
<keyword evidence="7 10" id="KW-0808">Transferase</keyword>
<dbReference type="InterPro" id="IPR018336">
    <property type="entry name" value="RNase_PH_CS"/>
</dbReference>
<dbReference type="Gene3D" id="3.30.230.70">
    <property type="entry name" value="GHMP Kinase, N-terminal domain"/>
    <property type="match status" value="1"/>
</dbReference>
<protein>
    <recommendedName>
        <fullName evidence="7">Ribonuclease PH</fullName>
        <shortName evidence="7">RNase PH</shortName>
        <ecNumber evidence="7">2.7.7.56</ecNumber>
    </recommendedName>
    <alternativeName>
        <fullName evidence="7">tRNA nucleotidyltransferase</fullName>
    </alternativeName>
</protein>
<feature type="binding site" evidence="7">
    <location>
        <position position="96"/>
    </location>
    <ligand>
        <name>phosphate</name>
        <dbReference type="ChEBI" id="CHEBI:43474"/>
        <note>substrate</note>
    </ligand>
</feature>
<keyword evidence="3 7" id="KW-0820">tRNA-binding</keyword>
<sequence length="252" mass="26954">MTMEGMSTPILRADGRTPEQLRPITITRGWTTQAEGSALIEFGNTRVLCTASFTEGVPRWLKGEGKGWVTAEYAMLPRATNTRNQREAVKGKIGGRTHEISRLIGRSLRSIIDTKALGENTIVLDCDVLQADGGTRTAAITGAFVALADAVTWARGEKLVRKDAKVLTDTVSAISVGIIDGVPMLDLPYVEDVRAETDMNVVVTGAGAFVEVQGTAEGAPFVRSELDQLLDLALAGNLELATIQRSALGWDA</sequence>
<dbReference type="CDD" id="cd11362">
    <property type="entry name" value="RNase_PH_bact"/>
    <property type="match status" value="1"/>
</dbReference>
<dbReference type="GO" id="GO:0000175">
    <property type="term" value="F:3'-5'-RNA exonuclease activity"/>
    <property type="evidence" value="ECO:0007669"/>
    <property type="project" value="UniProtKB-UniRule"/>
</dbReference>
<evidence type="ECO:0000259" key="9">
    <source>
        <dbReference type="Pfam" id="PF03725"/>
    </source>
</evidence>
<dbReference type="Pfam" id="PF01138">
    <property type="entry name" value="RNase_PH"/>
    <property type="match status" value="1"/>
</dbReference>
<dbReference type="HAMAP" id="MF_00564">
    <property type="entry name" value="RNase_PH"/>
    <property type="match status" value="1"/>
</dbReference>
<organism evidence="10 11">
    <name type="scientific">Galactobacter caseinivorans</name>
    <dbReference type="NCBI Taxonomy" id="2676123"/>
    <lineage>
        <taxon>Bacteria</taxon>
        <taxon>Bacillati</taxon>
        <taxon>Actinomycetota</taxon>
        <taxon>Actinomycetes</taxon>
        <taxon>Micrococcales</taxon>
        <taxon>Micrococcaceae</taxon>
        <taxon>Galactobacter</taxon>
    </lineage>
</organism>
<feature type="binding site" evidence="7">
    <location>
        <begin position="134"/>
        <end position="136"/>
    </location>
    <ligand>
        <name>phosphate</name>
        <dbReference type="ChEBI" id="CHEBI:43474"/>
        <note>substrate</note>
    </ligand>
</feature>
<evidence type="ECO:0000256" key="7">
    <source>
        <dbReference type="HAMAP-Rule" id="MF_00564"/>
    </source>
</evidence>
<comment type="caution">
    <text evidence="10">The sequence shown here is derived from an EMBL/GenBank/DDBJ whole genome shotgun (WGS) entry which is preliminary data.</text>
</comment>
<dbReference type="SUPFAM" id="SSF55666">
    <property type="entry name" value="Ribonuclease PH domain 2-like"/>
    <property type="match status" value="1"/>
</dbReference>
<dbReference type="InterPro" id="IPR020568">
    <property type="entry name" value="Ribosomal_Su5_D2-typ_SF"/>
</dbReference>
<accession>A0A496PN69</accession>
<keyword evidence="6" id="KW-0694">RNA-binding</keyword>
<feature type="domain" description="Exoribonuclease phosphorolytic" evidence="9">
    <location>
        <begin position="169"/>
        <end position="235"/>
    </location>
</feature>
<keyword evidence="5 7" id="KW-0548">Nucleotidyltransferase</keyword>
<comment type="catalytic activity">
    <reaction evidence="7">
        <text>tRNA(n+1) + phosphate = tRNA(n) + a ribonucleoside 5'-diphosphate</text>
        <dbReference type="Rhea" id="RHEA:10628"/>
        <dbReference type="Rhea" id="RHEA-COMP:17343"/>
        <dbReference type="Rhea" id="RHEA-COMP:17344"/>
        <dbReference type="ChEBI" id="CHEBI:43474"/>
        <dbReference type="ChEBI" id="CHEBI:57930"/>
        <dbReference type="ChEBI" id="CHEBI:173114"/>
        <dbReference type="EC" id="2.7.7.56"/>
    </reaction>
</comment>
<dbReference type="NCBIfam" id="TIGR01966">
    <property type="entry name" value="RNasePH"/>
    <property type="match status" value="1"/>
</dbReference>
<dbReference type="GO" id="GO:0009022">
    <property type="term" value="F:tRNA nucleotidyltransferase activity"/>
    <property type="evidence" value="ECO:0007669"/>
    <property type="project" value="UniProtKB-UniRule"/>
</dbReference>
<evidence type="ECO:0000256" key="2">
    <source>
        <dbReference type="ARBA" id="ARBA00022552"/>
    </source>
</evidence>
<dbReference type="FunFam" id="3.30.230.70:FF:000003">
    <property type="entry name" value="Ribonuclease PH"/>
    <property type="match status" value="1"/>
</dbReference>
<dbReference type="PANTHER" id="PTHR11953">
    <property type="entry name" value="EXOSOME COMPLEX COMPONENT"/>
    <property type="match status" value="1"/>
</dbReference>
<dbReference type="GO" id="GO:0016075">
    <property type="term" value="P:rRNA catabolic process"/>
    <property type="evidence" value="ECO:0007669"/>
    <property type="project" value="UniProtKB-UniRule"/>
</dbReference>
<dbReference type="EMBL" id="QQXL01000001">
    <property type="protein sequence ID" value="RKW71884.1"/>
    <property type="molecule type" value="Genomic_DNA"/>
</dbReference>
<evidence type="ECO:0000313" key="11">
    <source>
        <dbReference type="Proteomes" id="UP000273119"/>
    </source>
</evidence>
<feature type="domain" description="Exoribonuclease phosphorolytic" evidence="8">
    <location>
        <begin position="20"/>
        <end position="150"/>
    </location>
</feature>
<dbReference type="InterPro" id="IPR050080">
    <property type="entry name" value="RNase_PH"/>
</dbReference>
<dbReference type="AlphaFoldDB" id="A0A496PN69"/>
<evidence type="ECO:0000256" key="5">
    <source>
        <dbReference type="ARBA" id="ARBA00022695"/>
    </source>
</evidence>
<dbReference type="GO" id="GO:0008033">
    <property type="term" value="P:tRNA processing"/>
    <property type="evidence" value="ECO:0007669"/>
    <property type="project" value="UniProtKB-UniRule"/>
</dbReference>
<evidence type="ECO:0000256" key="1">
    <source>
        <dbReference type="ARBA" id="ARBA00006678"/>
    </source>
</evidence>
<dbReference type="EC" id="2.7.7.56" evidence="7"/>
<dbReference type="Pfam" id="PF03725">
    <property type="entry name" value="RNase_PH_C"/>
    <property type="match status" value="1"/>
</dbReference>
<gene>
    <name evidence="7" type="primary">rph</name>
    <name evidence="10" type="ORF">DWQ67_03375</name>
</gene>
<dbReference type="InterPro" id="IPR036345">
    <property type="entry name" value="ExoRNase_PH_dom2_sf"/>
</dbReference>